<dbReference type="SUPFAM" id="SSF52540">
    <property type="entry name" value="P-loop containing nucleoside triphosphate hydrolases"/>
    <property type="match status" value="1"/>
</dbReference>
<gene>
    <name evidence="11" type="ORF">MM50RIKEN_23860</name>
</gene>
<evidence type="ECO:0000256" key="9">
    <source>
        <dbReference type="ARBA" id="ARBA00023118"/>
    </source>
</evidence>
<evidence type="ECO:0000256" key="7">
    <source>
        <dbReference type="ARBA" id="ARBA00022806"/>
    </source>
</evidence>
<dbReference type="InterPro" id="IPR054712">
    <property type="entry name" value="Cas3-like_dom"/>
</dbReference>
<comment type="similarity">
    <text evidence="1">In the N-terminal section; belongs to the CRISPR-associated nuclease Cas3-HD family.</text>
</comment>
<keyword evidence="12" id="KW-1185">Reference proteome</keyword>
<dbReference type="Gene3D" id="3.40.50.300">
    <property type="entry name" value="P-loop containing nucleotide triphosphate hydrolases"/>
    <property type="match status" value="2"/>
</dbReference>
<dbReference type="CDD" id="cd09641">
    <property type="entry name" value="Cas3''_I"/>
    <property type="match status" value="1"/>
</dbReference>
<dbReference type="GO" id="GO:0016787">
    <property type="term" value="F:hydrolase activity"/>
    <property type="evidence" value="ECO:0007669"/>
    <property type="project" value="UniProtKB-KW"/>
</dbReference>
<dbReference type="GO" id="GO:0051607">
    <property type="term" value="P:defense response to virus"/>
    <property type="evidence" value="ECO:0007669"/>
    <property type="project" value="UniProtKB-KW"/>
</dbReference>
<evidence type="ECO:0000313" key="11">
    <source>
        <dbReference type="EMBL" id="BCK82623.1"/>
    </source>
</evidence>
<dbReference type="GO" id="GO:0046872">
    <property type="term" value="F:metal ion binding"/>
    <property type="evidence" value="ECO:0007669"/>
    <property type="project" value="UniProtKB-KW"/>
</dbReference>
<evidence type="ECO:0000313" key="12">
    <source>
        <dbReference type="Proteomes" id="UP000681035"/>
    </source>
</evidence>
<evidence type="ECO:0000256" key="8">
    <source>
        <dbReference type="ARBA" id="ARBA00022840"/>
    </source>
</evidence>
<keyword evidence="7" id="KW-0347">Helicase</keyword>
<evidence type="ECO:0000256" key="1">
    <source>
        <dbReference type="ARBA" id="ARBA00006847"/>
    </source>
</evidence>
<dbReference type="PANTHER" id="PTHR24031">
    <property type="entry name" value="RNA HELICASE"/>
    <property type="match status" value="1"/>
</dbReference>
<keyword evidence="3" id="KW-0540">Nuclease</keyword>
<keyword evidence="4" id="KW-0479">Metal-binding</keyword>
<dbReference type="AlphaFoldDB" id="A0A810QDH3"/>
<keyword evidence="8" id="KW-0067">ATP-binding</keyword>
<evidence type="ECO:0000256" key="5">
    <source>
        <dbReference type="ARBA" id="ARBA00022741"/>
    </source>
</evidence>
<dbReference type="SMART" id="SM00471">
    <property type="entry name" value="HDc"/>
    <property type="match status" value="1"/>
</dbReference>
<dbReference type="Proteomes" id="UP000681035">
    <property type="component" value="Chromosome"/>
</dbReference>
<dbReference type="EMBL" id="AP023418">
    <property type="protein sequence ID" value="BCK82623.1"/>
    <property type="molecule type" value="Genomic_DNA"/>
</dbReference>
<dbReference type="Pfam" id="PF00270">
    <property type="entry name" value="DEAD"/>
    <property type="match status" value="1"/>
</dbReference>
<dbReference type="InterPro" id="IPR001650">
    <property type="entry name" value="Helicase_C-like"/>
</dbReference>
<evidence type="ECO:0000259" key="10">
    <source>
        <dbReference type="PROSITE" id="PS51643"/>
    </source>
</evidence>
<dbReference type="GO" id="GO:0003676">
    <property type="term" value="F:nucleic acid binding"/>
    <property type="evidence" value="ECO:0007669"/>
    <property type="project" value="InterPro"/>
</dbReference>
<dbReference type="Pfam" id="PF22590">
    <property type="entry name" value="Cas3-like_C_2"/>
    <property type="match status" value="1"/>
</dbReference>
<dbReference type="KEGG" id="vcop:MM50RIKEN_23860"/>
<dbReference type="GO" id="GO:0004386">
    <property type="term" value="F:helicase activity"/>
    <property type="evidence" value="ECO:0007669"/>
    <property type="project" value="UniProtKB-KW"/>
</dbReference>
<dbReference type="NCBIfam" id="TIGR01596">
    <property type="entry name" value="cas3_HD"/>
    <property type="match status" value="1"/>
</dbReference>
<keyword evidence="9" id="KW-0051">Antiviral defense</keyword>
<proteinExistence type="inferred from homology"/>
<dbReference type="PROSITE" id="PS51643">
    <property type="entry name" value="HD_CAS3"/>
    <property type="match status" value="1"/>
</dbReference>
<comment type="similarity">
    <text evidence="2">In the central section; belongs to the CRISPR-associated helicase Cas3 family.</text>
</comment>
<keyword evidence="5" id="KW-0547">Nucleotide-binding</keyword>
<organism evidence="11 12">
    <name type="scientific">Vescimonas coprocola</name>
    <dbReference type="NCBI Taxonomy" id="2714355"/>
    <lineage>
        <taxon>Bacteria</taxon>
        <taxon>Bacillati</taxon>
        <taxon>Bacillota</taxon>
        <taxon>Clostridia</taxon>
        <taxon>Eubacteriales</taxon>
        <taxon>Oscillospiraceae</taxon>
        <taxon>Vescimonas</taxon>
    </lineage>
</organism>
<dbReference type="InterPro" id="IPR006483">
    <property type="entry name" value="CRISPR-assoc_Cas3_HD"/>
</dbReference>
<dbReference type="GO" id="GO:0004518">
    <property type="term" value="F:nuclease activity"/>
    <property type="evidence" value="ECO:0007669"/>
    <property type="project" value="UniProtKB-KW"/>
</dbReference>
<evidence type="ECO:0000256" key="4">
    <source>
        <dbReference type="ARBA" id="ARBA00022723"/>
    </source>
</evidence>
<evidence type="ECO:0000256" key="6">
    <source>
        <dbReference type="ARBA" id="ARBA00022801"/>
    </source>
</evidence>
<dbReference type="SUPFAM" id="SSF109604">
    <property type="entry name" value="HD-domain/PDEase-like"/>
    <property type="match status" value="1"/>
</dbReference>
<dbReference type="RefSeq" id="WP_213541176.1">
    <property type="nucleotide sequence ID" value="NZ_AP023418.1"/>
</dbReference>
<dbReference type="InterPro" id="IPR027417">
    <property type="entry name" value="P-loop_NTPase"/>
</dbReference>
<name>A0A810QDH3_9FIRM</name>
<dbReference type="InterPro" id="IPR011545">
    <property type="entry name" value="DEAD/DEAH_box_helicase_dom"/>
</dbReference>
<dbReference type="CDD" id="cd17930">
    <property type="entry name" value="DEXHc_cas3"/>
    <property type="match status" value="1"/>
</dbReference>
<dbReference type="SMART" id="SM00490">
    <property type="entry name" value="HELICc"/>
    <property type="match status" value="1"/>
</dbReference>
<dbReference type="NCBIfam" id="TIGR01587">
    <property type="entry name" value="cas3_core"/>
    <property type="match status" value="1"/>
</dbReference>
<dbReference type="GO" id="GO:0005524">
    <property type="term" value="F:ATP binding"/>
    <property type="evidence" value="ECO:0007669"/>
    <property type="project" value="UniProtKB-KW"/>
</dbReference>
<keyword evidence="6" id="KW-0378">Hydrolase</keyword>
<evidence type="ECO:0000256" key="2">
    <source>
        <dbReference type="ARBA" id="ARBA00009046"/>
    </source>
</evidence>
<dbReference type="InterPro" id="IPR003607">
    <property type="entry name" value="HD/PDEase_dom"/>
</dbReference>
<accession>A0A810QDH3</accession>
<sequence length="801" mass="89061">MYPAHIRETRERQTVQEHCRNTAALAAAALRPLGLEKCAYLAGLLHDAGKNKQEYAQYLSEAVSGGNAVRGSVNHTFAGVRLLLDRWHGGCGTFSYSDVTAELLAFAVGSHHGLFDCIDPQQHSGFFHRQTKEGIFYDESRQGFLAEVADEEELERLFHSAVREMAPMLDRLAALSTQADDNEADRETAFYIGLLARMLLSAVIEGDRTDTAAFMDGIEPPVFPEDMRPIWTERLAFMEKKLAAFPRKTPIDLARHTISDTCAAGAARPGGVYRLNVPTGGGKTLASLRFALTHAAKWNCSRIIFTAPLLSILDQNAQVIRDYIGDDTLILEHHSNLAEPKETPERLQELELLTASWSAPIIITTLVQLLNTCFSGRTSAIRRFHALCGSVIVIDEVQTVPGKMLTLFNLAVNFLSEVCGATIVLCSATQPCLEAADHPLHRQPVDLVPQQKALWDVFKRTDIQNAGCAKLEELSQIVTEVLSSCDSLLVVCNTKKEAAFLFESLQTENCRCFHLSAAMCMQHRRETLQALQSALDKPSADRQRVVCVSTQVIEAGVDISFQRVIRFSAGMDSVVQAAGRCNRHAEQKKPAPVRLIRCTDERLRGLDDIVRGQNATTALLNAFSKTPEVFRHDLSSEESIRFYYRRLYTEMEPGFQDDQTQAHGSLYHLLADNPRYADANCAQAERYLLRQAFRLAGSLFQVFDEDTSALLVPYGRGRELQNTLRNAAQVYGQKDWAVICGCIDEAKGYCVSVYRYQLERLESLGAVTSLFDGGILLLSDGFYNEHTGFSLEAGTRDFQEV</sequence>
<feature type="domain" description="HD Cas3-type" evidence="10">
    <location>
        <begin position="8"/>
        <end position="209"/>
    </location>
</feature>
<protein>
    <submittedName>
        <fullName evidence="11">CRISPR-associated helicase/endonuclease Cas3</fullName>
    </submittedName>
</protein>
<dbReference type="InterPro" id="IPR038257">
    <property type="entry name" value="CRISPR-assoc_Cas3_HD_sf"/>
</dbReference>
<evidence type="ECO:0000256" key="3">
    <source>
        <dbReference type="ARBA" id="ARBA00022722"/>
    </source>
</evidence>
<dbReference type="InterPro" id="IPR006474">
    <property type="entry name" value="Helicase_Cas3_CRISPR-ass_core"/>
</dbReference>
<dbReference type="Gene3D" id="1.10.3210.30">
    <property type="match status" value="1"/>
</dbReference>
<reference evidence="11" key="1">
    <citation type="submission" date="2020-09" db="EMBL/GenBank/DDBJ databases">
        <title>New species isolated from human feces.</title>
        <authorList>
            <person name="Kitahara M."/>
            <person name="Shigeno Y."/>
            <person name="Shime M."/>
            <person name="Matsumoto Y."/>
            <person name="Nakamura S."/>
            <person name="Motooka D."/>
            <person name="Fukuoka S."/>
            <person name="Nishikawa H."/>
            <person name="Benno Y."/>
        </authorList>
    </citation>
    <scope>NUCLEOTIDE SEQUENCE</scope>
    <source>
        <strain evidence="11">MM50</strain>
    </source>
</reference>